<evidence type="ECO:0000259" key="5">
    <source>
        <dbReference type="Pfam" id="PF00291"/>
    </source>
</evidence>
<comment type="similarity">
    <text evidence="2">Belongs to the ACC deaminase/D-cysteine desulfhydrase family.</text>
</comment>
<evidence type="ECO:0000256" key="2">
    <source>
        <dbReference type="ARBA" id="ARBA00008639"/>
    </source>
</evidence>
<dbReference type="EMBL" id="CP032568">
    <property type="protein sequence ID" value="AYF76277.1"/>
    <property type="molecule type" value="Genomic_DNA"/>
</dbReference>
<dbReference type="InterPro" id="IPR036052">
    <property type="entry name" value="TrpB-like_PALP_sf"/>
</dbReference>
<reference evidence="6 7" key="1">
    <citation type="submission" date="2018-09" db="EMBL/GenBank/DDBJ databases">
        <title>Nocardia yunnanensis sp. nov., an actinomycete isolated from a soil sample.</title>
        <authorList>
            <person name="Zhang J."/>
        </authorList>
    </citation>
    <scope>NUCLEOTIDE SEQUENCE [LARGE SCALE GENOMIC DNA]</scope>
    <source>
        <strain evidence="6 7">CFHS0054</strain>
    </source>
</reference>
<accession>A0A386ZFQ6</accession>
<dbReference type="GO" id="GO:1901605">
    <property type="term" value="P:alpha-amino acid metabolic process"/>
    <property type="evidence" value="ECO:0007669"/>
    <property type="project" value="UniProtKB-ARBA"/>
</dbReference>
<evidence type="ECO:0000256" key="1">
    <source>
        <dbReference type="ARBA" id="ARBA00001933"/>
    </source>
</evidence>
<dbReference type="PANTHER" id="PTHR43780">
    <property type="entry name" value="1-AMINOCYCLOPROPANE-1-CARBOXYLATE DEAMINASE-RELATED"/>
    <property type="match status" value="1"/>
</dbReference>
<dbReference type="InterPro" id="IPR027278">
    <property type="entry name" value="ACCD_DCysDesulf"/>
</dbReference>
<evidence type="ECO:0000313" key="6">
    <source>
        <dbReference type="EMBL" id="AYF76277.1"/>
    </source>
</evidence>
<dbReference type="PANTHER" id="PTHR43780:SF2">
    <property type="entry name" value="1-AMINOCYCLOPROPANE-1-CARBOXYLATE DEAMINASE-RELATED"/>
    <property type="match status" value="1"/>
</dbReference>
<keyword evidence="7" id="KW-1185">Reference proteome</keyword>
<dbReference type="InterPro" id="IPR001926">
    <property type="entry name" value="TrpB-like_PALP"/>
</dbReference>
<dbReference type="SUPFAM" id="SSF53686">
    <property type="entry name" value="Tryptophan synthase beta subunit-like PLP-dependent enzymes"/>
    <property type="match status" value="1"/>
</dbReference>
<dbReference type="RefSeq" id="WP_120739634.1">
    <property type="nucleotide sequence ID" value="NZ_CP032568.1"/>
</dbReference>
<proteinExistence type="inferred from homology"/>
<dbReference type="Proteomes" id="UP000267164">
    <property type="component" value="Chromosome"/>
</dbReference>
<gene>
    <name evidence="6" type="ORF">D7D52_23370</name>
</gene>
<dbReference type="Pfam" id="PF00291">
    <property type="entry name" value="PALP"/>
    <property type="match status" value="1"/>
</dbReference>
<organism evidence="6 7">
    <name type="scientific">Nocardia yunnanensis</name>
    <dbReference type="NCBI Taxonomy" id="2382165"/>
    <lineage>
        <taxon>Bacteria</taxon>
        <taxon>Bacillati</taxon>
        <taxon>Actinomycetota</taxon>
        <taxon>Actinomycetes</taxon>
        <taxon>Mycobacteriales</taxon>
        <taxon>Nocardiaceae</taxon>
        <taxon>Nocardia</taxon>
    </lineage>
</organism>
<sequence>MTPHLHQRYPELARTLPHLRLGTSPTPVRRLAALDTVGADIWLKNDSAFGDGGWGGNKVRKLEWLLPDALRRRRTTIVTVGGLGTNWGLATARYGREHGVKTVLALTDQPEDDHVRAQLARLRDSGAELHFTHTKARTIAMAPWLLARGFQGLRPPYFLTAGGSSAVGALGYVEAALELAAQVRAGELPEPSHIVVPVGSGGTAAGLSLGLRLAGLSTRVVGVIVNDTLKLDHATLSKLAGRSERLLRKRGARLPETLSPTGNLEIVTEYLGPGYGYPMPEAATAQALSADREQMTLEPVYTAKAMAALLDMNAHGRFGAGPVVYLNTNGPR</sequence>
<dbReference type="KEGG" id="nyu:D7D52_23370"/>
<dbReference type="Gene3D" id="3.40.50.1100">
    <property type="match status" value="2"/>
</dbReference>
<feature type="modified residue" description="N6-(pyridoxal phosphate)lysine" evidence="4">
    <location>
        <position position="58"/>
    </location>
</feature>
<dbReference type="PIRSF" id="PIRSF006278">
    <property type="entry name" value="ACCD_DCysDesulf"/>
    <property type="match status" value="1"/>
</dbReference>
<keyword evidence="3 4" id="KW-0663">Pyridoxal phosphate</keyword>
<evidence type="ECO:0000256" key="4">
    <source>
        <dbReference type="PIRSR" id="PIRSR006278-2"/>
    </source>
</evidence>
<dbReference type="OrthoDB" id="9801249at2"/>
<evidence type="ECO:0000313" key="7">
    <source>
        <dbReference type="Proteomes" id="UP000267164"/>
    </source>
</evidence>
<name>A0A386ZFQ6_9NOCA</name>
<dbReference type="GO" id="GO:0019148">
    <property type="term" value="F:D-cysteine desulfhydrase activity"/>
    <property type="evidence" value="ECO:0007669"/>
    <property type="project" value="TreeGrafter"/>
</dbReference>
<protein>
    <submittedName>
        <fullName evidence="6">Pyridoxal-phosphate dependent enzyme</fullName>
    </submittedName>
</protein>
<comment type="cofactor">
    <cofactor evidence="1">
        <name>pyridoxal 5'-phosphate</name>
        <dbReference type="ChEBI" id="CHEBI:597326"/>
    </cofactor>
</comment>
<evidence type="ECO:0000256" key="3">
    <source>
        <dbReference type="ARBA" id="ARBA00022898"/>
    </source>
</evidence>
<dbReference type="AlphaFoldDB" id="A0A386ZFQ6"/>
<feature type="domain" description="Tryptophan synthase beta chain-like PALP" evidence="5">
    <location>
        <begin position="21"/>
        <end position="328"/>
    </location>
</feature>